<comment type="subcellular location">
    <subcellularLocation>
        <location evidence="1">Endomembrane system</location>
        <topology evidence="1">Multi-pass membrane protein</topology>
    </subcellularLocation>
</comment>
<keyword evidence="7 9" id="KW-0472">Membrane</keyword>
<feature type="transmembrane region" description="Helical" evidence="9">
    <location>
        <begin position="191"/>
        <end position="212"/>
    </location>
</feature>
<feature type="transmembrane region" description="Helical" evidence="9">
    <location>
        <begin position="699"/>
        <end position="717"/>
    </location>
</feature>
<evidence type="ECO:0000313" key="10">
    <source>
        <dbReference type="EMBL" id="KAF8565265.1"/>
    </source>
</evidence>
<feature type="transmembrane region" description="Helical" evidence="9">
    <location>
        <begin position="100"/>
        <end position="122"/>
    </location>
</feature>
<evidence type="ECO:0000256" key="1">
    <source>
        <dbReference type="ARBA" id="ARBA00004127"/>
    </source>
</evidence>
<organism evidence="10 11">
    <name type="scientific">Paragonimus westermani</name>
    <dbReference type="NCBI Taxonomy" id="34504"/>
    <lineage>
        <taxon>Eukaryota</taxon>
        <taxon>Metazoa</taxon>
        <taxon>Spiralia</taxon>
        <taxon>Lophotrochozoa</taxon>
        <taxon>Platyhelminthes</taxon>
        <taxon>Trematoda</taxon>
        <taxon>Digenea</taxon>
        <taxon>Plagiorchiida</taxon>
        <taxon>Troglotremata</taxon>
        <taxon>Troglotrematidae</taxon>
        <taxon>Paragonimus</taxon>
    </lineage>
</organism>
<protein>
    <recommendedName>
        <fullName evidence="12">ABC transmembrane type-1 domain-containing protein</fullName>
    </recommendedName>
</protein>
<keyword evidence="4" id="KW-0547">Nucleotide-binding</keyword>
<feature type="transmembrane region" description="Helical" evidence="9">
    <location>
        <begin position="69"/>
        <end position="94"/>
    </location>
</feature>
<dbReference type="InterPro" id="IPR036640">
    <property type="entry name" value="ABC1_TM_sf"/>
</dbReference>
<gene>
    <name evidence="10" type="ORF">P879_09990</name>
</gene>
<feature type="region of interest" description="Disordered" evidence="8">
    <location>
        <begin position="554"/>
        <end position="592"/>
    </location>
</feature>
<keyword evidence="5" id="KW-0067">ATP-binding</keyword>
<dbReference type="GO" id="GO:0005524">
    <property type="term" value="F:ATP binding"/>
    <property type="evidence" value="ECO:0007669"/>
    <property type="project" value="UniProtKB-KW"/>
</dbReference>
<name>A0A8T0DBQ2_9TREM</name>
<dbReference type="GO" id="GO:0016020">
    <property type="term" value="C:membrane"/>
    <property type="evidence" value="ECO:0007669"/>
    <property type="project" value="InterPro"/>
</dbReference>
<evidence type="ECO:0008006" key="12">
    <source>
        <dbReference type="Google" id="ProtNLM"/>
    </source>
</evidence>
<dbReference type="GO" id="GO:0012505">
    <property type="term" value="C:endomembrane system"/>
    <property type="evidence" value="ECO:0007669"/>
    <property type="project" value="UniProtKB-SubCell"/>
</dbReference>
<comment type="caution">
    <text evidence="10">The sequence shown here is derived from an EMBL/GenBank/DDBJ whole genome shotgun (WGS) entry which is preliminary data.</text>
</comment>
<proteinExistence type="predicted"/>
<reference evidence="10 11" key="1">
    <citation type="submission" date="2019-07" db="EMBL/GenBank/DDBJ databases">
        <title>Annotation for the trematode Paragonimus westermani.</title>
        <authorList>
            <person name="Choi Y.-J."/>
        </authorList>
    </citation>
    <scope>NUCLEOTIDE SEQUENCE [LARGE SCALE GENOMIC DNA]</scope>
    <source>
        <strain evidence="10">180907_Pwestermani</strain>
    </source>
</reference>
<feature type="compositionally biased region" description="Polar residues" evidence="8">
    <location>
        <begin position="424"/>
        <end position="435"/>
    </location>
</feature>
<feature type="transmembrane region" description="Helical" evidence="9">
    <location>
        <begin position="134"/>
        <end position="153"/>
    </location>
</feature>
<evidence type="ECO:0000256" key="6">
    <source>
        <dbReference type="ARBA" id="ARBA00022989"/>
    </source>
</evidence>
<evidence type="ECO:0000256" key="4">
    <source>
        <dbReference type="ARBA" id="ARBA00022741"/>
    </source>
</evidence>
<feature type="transmembrane region" description="Helical" evidence="9">
    <location>
        <begin position="653"/>
        <end position="674"/>
    </location>
</feature>
<evidence type="ECO:0000256" key="5">
    <source>
        <dbReference type="ARBA" id="ARBA00022840"/>
    </source>
</evidence>
<evidence type="ECO:0000256" key="9">
    <source>
        <dbReference type="SAM" id="Phobius"/>
    </source>
</evidence>
<feature type="region of interest" description="Disordered" evidence="8">
    <location>
        <begin position="396"/>
        <end position="476"/>
    </location>
</feature>
<dbReference type="EMBL" id="JTDF01007042">
    <property type="protein sequence ID" value="KAF8565265.1"/>
    <property type="molecule type" value="Genomic_DNA"/>
</dbReference>
<dbReference type="AlphaFoldDB" id="A0A8T0DBQ2"/>
<dbReference type="GO" id="GO:0042626">
    <property type="term" value="F:ATPase-coupled transmembrane transporter activity"/>
    <property type="evidence" value="ECO:0007669"/>
    <property type="project" value="TreeGrafter"/>
</dbReference>
<keyword evidence="3" id="KW-0677">Repeat</keyword>
<feature type="transmembrane region" description="Helical" evidence="9">
    <location>
        <begin position="599"/>
        <end position="615"/>
    </location>
</feature>
<sequence length="733" mass="81995">MNPLRKIICGNLSADWSRSWNYEVPHIPTCETAVTFPTLLLAYGVLICIPYALCLGFRSRTHKRSFSGLLISEIIVLVIVISNGIGRTCIHLFHYVNDDWRLFVLPVSIICISLVQSIIWHFERMRNAANSSVCFFLNLFSIIVMSARCWSHLTDFWIQQSQTETFNATSSDAVLSPTLPGSTTVISAPTIIQIIDLVTLIMYLLLFVLGCFSERMLIYQASIKNKGSFDKSTPDCFPKKFPNISAALPSELEAALPEKSVRNEFLSQDEQKLLQNPSPEDHVSFPSRVVYAWFTGLIYRGYRKPLEMSDLWGLDDVHCARIVSKQFSKHLDVNVIPKQSVNYYQERRRVSLLNNIAENANRVYQQNDLTADRRRSAQSILGVGVPVSDRSHTYRSGCVETTMQEDRRASDGCTSRPAGAAAQDTPSIMSSSVKSPTARLPTQKEESGSGSLQKRESVSTPDSVVGPVRVSHGENAFPTNEVHSADVANLPSVDFAGVSSHNSSARRAVRIRAETKLDALPTQPESRSSVIVKQSAEEVALKCEDAGSEKLNVPLKTKMPTNSNVHSDAPKTKAKVTQEPAGNKPGHSDSIPKGKQRKWGFIVALIAMFWTRLVWTGLLKLLHDTLLFINPLLLKILLKFMQGDHGEPVWHGYLYAAAMFLSSCTQTLILQRYFRDVNIVGMHLRTVITCAVYRKVSKLQLACGYFSMLLNIAFWTVHQRWTGFAIFHLAEYS</sequence>
<evidence type="ECO:0000256" key="2">
    <source>
        <dbReference type="ARBA" id="ARBA00022692"/>
    </source>
</evidence>
<dbReference type="PANTHER" id="PTHR24223">
    <property type="entry name" value="ATP-BINDING CASSETTE SUB-FAMILY C"/>
    <property type="match status" value="1"/>
</dbReference>
<accession>A0A8T0DBQ2</accession>
<keyword evidence="6 9" id="KW-1133">Transmembrane helix</keyword>
<dbReference type="Proteomes" id="UP000699462">
    <property type="component" value="Unassembled WGS sequence"/>
</dbReference>
<keyword evidence="11" id="KW-1185">Reference proteome</keyword>
<feature type="compositionally biased region" description="Basic and acidic residues" evidence="8">
    <location>
        <begin position="442"/>
        <end position="457"/>
    </location>
</feature>
<feature type="transmembrane region" description="Helical" evidence="9">
    <location>
        <begin position="34"/>
        <end position="57"/>
    </location>
</feature>
<dbReference type="OrthoDB" id="6140699at2759"/>
<evidence type="ECO:0000256" key="8">
    <source>
        <dbReference type="SAM" id="MobiDB-lite"/>
    </source>
</evidence>
<dbReference type="Gene3D" id="1.20.1560.10">
    <property type="entry name" value="ABC transporter type 1, transmembrane domain"/>
    <property type="match status" value="1"/>
</dbReference>
<dbReference type="PANTHER" id="PTHR24223:SF443">
    <property type="entry name" value="MULTIDRUG-RESISTANCE LIKE PROTEIN 1, ISOFORM I"/>
    <property type="match status" value="1"/>
</dbReference>
<evidence type="ECO:0000313" key="11">
    <source>
        <dbReference type="Proteomes" id="UP000699462"/>
    </source>
</evidence>
<evidence type="ECO:0000256" key="7">
    <source>
        <dbReference type="ARBA" id="ARBA00023136"/>
    </source>
</evidence>
<evidence type="ECO:0000256" key="3">
    <source>
        <dbReference type="ARBA" id="ARBA00022737"/>
    </source>
</evidence>
<dbReference type="SUPFAM" id="SSF90123">
    <property type="entry name" value="ABC transporter transmembrane region"/>
    <property type="match status" value="1"/>
</dbReference>
<dbReference type="InterPro" id="IPR050173">
    <property type="entry name" value="ABC_transporter_C-like"/>
</dbReference>
<keyword evidence="2 9" id="KW-0812">Transmembrane</keyword>